<accession>A0ABX0IZI2</accession>
<sequence length="93" mass="11242">MKLPYSTMNEEELLKEYLLLSEVTESLEHLLIYNPKLQWAMEDVQLDIQQIMGQLFFRYQHHHKINLNNVIVSSIELQSRMKLYLRALDREVH</sequence>
<comment type="caution">
    <text evidence="1">The sequence shown here is derived from an EMBL/GenBank/DDBJ whole genome shotgun (WGS) entry which is preliminary data.</text>
</comment>
<organism evidence="1 2">
    <name type="scientific">Paenibacillus agricola</name>
    <dbReference type="NCBI Taxonomy" id="2716264"/>
    <lineage>
        <taxon>Bacteria</taxon>
        <taxon>Bacillati</taxon>
        <taxon>Bacillota</taxon>
        <taxon>Bacilli</taxon>
        <taxon>Bacillales</taxon>
        <taxon>Paenibacillaceae</taxon>
        <taxon>Paenibacillus</taxon>
    </lineage>
</organism>
<protein>
    <submittedName>
        <fullName evidence="1">Uncharacterized protein</fullName>
    </submittedName>
</protein>
<gene>
    <name evidence="1" type="ORF">G9U52_01805</name>
</gene>
<dbReference type="Proteomes" id="UP001165962">
    <property type="component" value="Unassembled WGS sequence"/>
</dbReference>
<evidence type="ECO:0000313" key="1">
    <source>
        <dbReference type="EMBL" id="NHN28561.1"/>
    </source>
</evidence>
<dbReference type="EMBL" id="JAAOIW010000001">
    <property type="protein sequence ID" value="NHN28561.1"/>
    <property type="molecule type" value="Genomic_DNA"/>
</dbReference>
<proteinExistence type="predicted"/>
<evidence type="ECO:0000313" key="2">
    <source>
        <dbReference type="Proteomes" id="UP001165962"/>
    </source>
</evidence>
<reference evidence="1" key="1">
    <citation type="submission" date="2020-03" db="EMBL/GenBank/DDBJ databases">
        <title>Draft sequencing of Paenibacilllus sp. S3N08.</title>
        <authorList>
            <person name="Kim D.-U."/>
        </authorList>
    </citation>
    <scope>NUCLEOTIDE SEQUENCE</scope>
    <source>
        <strain evidence="1">S3N08</strain>
    </source>
</reference>
<keyword evidence="2" id="KW-1185">Reference proteome</keyword>
<name>A0ABX0IZI2_9BACL</name>
<dbReference type="RefSeq" id="WP_166145279.1">
    <property type="nucleotide sequence ID" value="NZ_JAAOIW010000001.1"/>
</dbReference>